<feature type="region of interest" description="Disordered" evidence="1">
    <location>
        <begin position="282"/>
        <end position="422"/>
    </location>
</feature>
<dbReference type="AlphaFoldDB" id="A0AB34K6Q5"/>
<protein>
    <submittedName>
        <fullName evidence="2">Uncharacterized protein</fullName>
    </submittedName>
</protein>
<evidence type="ECO:0000313" key="2">
    <source>
        <dbReference type="EMBL" id="KAL1528556.1"/>
    </source>
</evidence>
<evidence type="ECO:0000313" key="3">
    <source>
        <dbReference type="Proteomes" id="UP001515480"/>
    </source>
</evidence>
<dbReference type="Proteomes" id="UP001515480">
    <property type="component" value="Unassembled WGS sequence"/>
</dbReference>
<organism evidence="2 3">
    <name type="scientific">Prymnesium parvum</name>
    <name type="common">Toxic golden alga</name>
    <dbReference type="NCBI Taxonomy" id="97485"/>
    <lineage>
        <taxon>Eukaryota</taxon>
        <taxon>Haptista</taxon>
        <taxon>Haptophyta</taxon>
        <taxon>Prymnesiophyceae</taxon>
        <taxon>Prymnesiales</taxon>
        <taxon>Prymnesiaceae</taxon>
        <taxon>Prymnesium</taxon>
    </lineage>
</organism>
<feature type="region of interest" description="Disordered" evidence="1">
    <location>
        <begin position="164"/>
        <end position="200"/>
    </location>
</feature>
<dbReference type="EMBL" id="JBGBPQ010000002">
    <property type="protein sequence ID" value="KAL1528556.1"/>
    <property type="molecule type" value="Genomic_DNA"/>
</dbReference>
<keyword evidence="3" id="KW-1185">Reference proteome</keyword>
<feature type="compositionally biased region" description="Acidic residues" evidence="1">
    <location>
        <begin position="345"/>
        <end position="364"/>
    </location>
</feature>
<evidence type="ECO:0000256" key="1">
    <source>
        <dbReference type="SAM" id="MobiDB-lite"/>
    </source>
</evidence>
<name>A0AB34K6Q5_PRYPA</name>
<feature type="compositionally biased region" description="Low complexity" evidence="1">
    <location>
        <begin position="397"/>
        <end position="408"/>
    </location>
</feature>
<reference evidence="2 3" key="1">
    <citation type="journal article" date="2024" name="Science">
        <title>Giant polyketide synthase enzymes in the biosynthesis of giant marine polyether toxins.</title>
        <authorList>
            <person name="Fallon T.R."/>
            <person name="Shende V.V."/>
            <person name="Wierzbicki I.H."/>
            <person name="Pendleton A.L."/>
            <person name="Watervoot N.F."/>
            <person name="Auber R.P."/>
            <person name="Gonzalez D.J."/>
            <person name="Wisecaver J.H."/>
            <person name="Moore B.S."/>
        </authorList>
    </citation>
    <scope>NUCLEOTIDE SEQUENCE [LARGE SCALE GENOMIC DNA]</scope>
    <source>
        <strain evidence="2 3">12B1</strain>
    </source>
</reference>
<sequence length="516" mass="55798">MPALPPPRAPLGSRRETNTLRRHGTGRATTKRSFTFKLPTLAPVHGLIGRKTGLALKRSVEQDKHNLDDVTHFWRDSLEGNMPVADHEAHREQTEGGDATSINNCQTRASIGAPTPNADAASPRVPALASASHESSDIPSPYPNAEVQLPISENAPLLARAEAAPTPFRRANRLQRTPAGPKGPGVDNATNEDSPRVPGALSFTAERSSDMEVEQEGVVEETAVLTEAHAHRPPEVQRHSMATSPMGPEATGQAEVAPVAQHNAVRKSIGTSPMHTSLEAVAGIDDHPPDNTLPVPSTPDASEQSDFPAGQTPAVRDDDLNYEPGSGPTLREPERFDSVGIPTFADDDDDADFGGGFDDADEDVGFAADRPDEVVEPQMPQDPAPPRTSRSKEKAVTSRTSRKTGGATRKTRKTSLDKIGRLPEAMLTREALEPEQSRRAGKRQRFRPLEYWRGERVVYGRRASAKFEAIVDVQVLEAEPTPPHFRRMRRRANASLKVNNSCPNEEGDVAAACAQA</sequence>
<feature type="region of interest" description="Disordered" evidence="1">
    <location>
        <begin position="1"/>
        <end position="31"/>
    </location>
</feature>
<feature type="region of interest" description="Disordered" evidence="1">
    <location>
        <begin position="109"/>
        <end position="140"/>
    </location>
</feature>
<gene>
    <name evidence="2" type="ORF">AB1Y20_009899</name>
</gene>
<accession>A0AB34K6Q5</accession>
<feature type="region of interest" description="Disordered" evidence="1">
    <location>
        <begin position="230"/>
        <end position="256"/>
    </location>
</feature>
<proteinExistence type="predicted"/>
<comment type="caution">
    <text evidence="2">The sequence shown here is derived from an EMBL/GenBank/DDBJ whole genome shotgun (WGS) entry which is preliminary data.</text>
</comment>